<organism evidence="6 7">
    <name type="scientific">Occallatibacter riparius</name>
    <dbReference type="NCBI Taxonomy" id="1002689"/>
    <lineage>
        <taxon>Bacteria</taxon>
        <taxon>Pseudomonadati</taxon>
        <taxon>Acidobacteriota</taxon>
        <taxon>Terriglobia</taxon>
        <taxon>Terriglobales</taxon>
        <taxon>Acidobacteriaceae</taxon>
        <taxon>Occallatibacter</taxon>
    </lineage>
</organism>
<feature type="transmembrane region" description="Helical" evidence="5">
    <location>
        <begin position="419"/>
        <end position="436"/>
    </location>
</feature>
<dbReference type="RefSeq" id="WP_260794474.1">
    <property type="nucleotide sequence ID" value="NZ_CP093313.1"/>
</dbReference>
<dbReference type="KEGG" id="orp:MOP44_03270"/>
<feature type="transmembrane region" description="Helical" evidence="5">
    <location>
        <begin position="337"/>
        <end position="357"/>
    </location>
</feature>
<dbReference type="PIRSF" id="PIRSF006060">
    <property type="entry name" value="AA_transporter"/>
    <property type="match status" value="1"/>
</dbReference>
<proteinExistence type="predicted"/>
<evidence type="ECO:0000256" key="5">
    <source>
        <dbReference type="SAM" id="Phobius"/>
    </source>
</evidence>
<keyword evidence="7" id="KW-1185">Reference proteome</keyword>
<gene>
    <name evidence="6" type="ORF">MOP44_03270</name>
</gene>
<dbReference type="GO" id="GO:0015179">
    <property type="term" value="F:L-amino acid transmembrane transporter activity"/>
    <property type="evidence" value="ECO:0007669"/>
    <property type="project" value="TreeGrafter"/>
</dbReference>
<feature type="transmembrane region" description="Helical" evidence="5">
    <location>
        <begin position="390"/>
        <end position="413"/>
    </location>
</feature>
<sequence length="453" mass="47121">MPADSPTGQANSATERQMGVWAATAVVTGEAISLGIFLTPAAMARSLGSSTLLVAVWCGMAIMTLGGALSFTELAVRNPQDGGEYLYLRLGFGPQVAFLYAWMAALVMYPGVAASLCVGIVPYVQSLIPIPQMLIPAVPALILAALGAINYVGMRLSSRLMTVLNWLKIPVLIALVGWAFLAGHASSSNLLPLATRRAGSDPLGLAIAGAAVSAFFCFGGWWEAGKIAGEVRNPQRTLPIAFTGGVLLVTALYLLVSIGFVAVVPMQNIQSNTAFVAQFGESLFGASGGRVLSACVILSVVGGLLVLSMAVPRVTYALGKAEPIGPLGVFARLHPRFGTPANAVLLQTGMALVILMLGAFDRILAFIIFSSVVFLALTAATLFRGLAPKAWWYPVAPIVFIAGCGALALMLIASRTIPSLIGAGLVLLGLPVRWLMTRRGVAPTELGNAASEN</sequence>
<feature type="transmembrane region" description="Helical" evidence="5">
    <location>
        <begin position="165"/>
        <end position="183"/>
    </location>
</feature>
<comment type="subcellular location">
    <subcellularLocation>
        <location evidence="1">Membrane</location>
        <topology evidence="1">Multi-pass membrane protein</topology>
    </subcellularLocation>
</comment>
<dbReference type="InterPro" id="IPR050598">
    <property type="entry name" value="AminoAcid_Transporter"/>
</dbReference>
<accession>A0A9J7BQK4</accession>
<feature type="transmembrane region" description="Helical" evidence="5">
    <location>
        <begin position="54"/>
        <end position="76"/>
    </location>
</feature>
<dbReference type="EMBL" id="CP093313">
    <property type="protein sequence ID" value="UWZ84968.1"/>
    <property type="molecule type" value="Genomic_DNA"/>
</dbReference>
<dbReference type="Gene3D" id="1.20.1740.10">
    <property type="entry name" value="Amino acid/polyamine transporter I"/>
    <property type="match status" value="1"/>
</dbReference>
<evidence type="ECO:0000256" key="3">
    <source>
        <dbReference type="ARBA" id="ARBA00022989"/>
    </source>
</evidence>
<evidence type="ECO:0000256" key="1">
    <source>
        <dbReference type="ARBA" id="ARBA00004141"/>
    </source>
</evidence>
<dbReference type="Pfam" id="PF13520">
    <property type="entry name" value="AA_permease_2"/>
    <property type="match status" value="1"/>
</dbReference>
<dbReference type="PANTHER" id="PTHR11785:SF512">
    <property type="entry name" value="SOBREMESA, ISOFORM B"/>
    <property type="match status" value="1"/>
</dbReference>
<dbReference type="Proteomes" id="UP001059380">
    <property type="component" value="Chromosome"/>
</dbReference>
<dbReference type="InterPro" id="IPR002293">
    <property type="entry name" value="AA/rel_permease1"/>
</dbReference>
<evidence type="ECO:0000313" key="6">
    <source>
        <dbReference type="EMBL" id="UWZ84968.1"/>
    </source>
</evidence>
<evidence type="ECO:0000256" key="4">
    <source>
        <dbReference type="ARBA" id="ARBA00023136"/>
    </source>
</evidence>
<feature type="transmembrane region" description="Helical" evidence="5">
    <location>
        <begin position="20"/>
        <end position="42"/>
    </location>
</feature>
<dbReference type="AlphaFoldDB" id="A0A9J7BQK4"/>
<feature type="transmembrane region" description="Helical" evidence="5">
    <location>
        <begin position="291"/>
        <end position="316"/>
    </location>
</feature>
<feature type="transmembrane region" description="Helical" evidence="5">
    <location>
        <begin position="203"/>
        <end position="222"/>
    </location>
</feature>
<dbReference type="PANTHER" id="PTHR11785">
    <property type="entry name" value="AMINO ACID TRANSPORTER"/>
    <property type="match status" value="1"/>
</dbReference>
<keyword evidence="2 5" id="KW-0812">Transmembrane</keyword>
<feature type="transmembrane region" description="Helical" evidence="5">
    <location>
        <begin position="133"/>
        <end position="153"/>
    </location>
</feature>
<keyword evidence="4 5" id="KW-0472">Membrane</keyword>
<keyword evidence="3 5" id="KW-1133">Transmembrane helix</keyword>
<reference evidence="6" key="1">
    <citation type="submission" date="2021-04" db="EMBL/GenBank/DDBJ databases">
        <title>Phylogenetic analysis of Acidobacteriaceae.</title>
        <authorList>
            <person name="Qiu L."/>
            <person name="Zhang Q."/>
        </authorList>
    </citation>
    <scope>NUCLEOTIDE SEQUENCE</scope>
    <source>
        <strain evidence="6">DSM 25168</strain>
    </source>
</reference>
<feature type="transmembrane region" description="Helical" evidence="5">
    <location>
        <begin position="363"/>
        <end position="383"/>
    </location>
</feature>
<evidence type="ECO:0000256" key="2">
    <source>
        <dbReference type="ARBA" id="ARBA00022692"/>
    </source>
</evidence>
<name>A0A9J7BQK4_9BACT</name>
<evidence type="ECO:0000313" key="7">
    <source>
        <dbReference type="Proteomes" id="UP001059380"/>
    </source>
</evidence>
<feature type="transmembrane region" description="Helical" evidence="5">
    <location>
        <begin position="242"/>
        <end position="264"/>
    </location>
</feature>
<protein>
    <submittedName>
        <fullName evidence="6">Amino acid permease</fullName>
    </submittedName>
</protein>
<feature type="transmembrane region" description="Helical" evidence="5">
    <location>
        <begin position="97"/>
        <end position="121"/>
    </location>
</feature>
<dbReference type="GO" id="GO:0016020">
    <property type="term" value="C:membrane"/>
    <property type="evidence" value="ECO:0007669"/>
    <property type="project" value="UniProtKB-SubCell"/>
</dbReference>